<evidence type="ECO:0000256" key="2">
    <source>
        <dbReference type="ARBA" id="ARBA00022692"/>
    </source>
</evidence>
<dbReference type="AlphaFoldDB" id="X0WT70"/>
<feature type="transmembrane region" description="Helical" evidence="5">
    <location>
        <begin position="185"/>
        <end position="207"/>
    </location>
</feature>
<evidence type="ECO:0000313" key="7">
    <source>
        <dbReference type="EMBL" id="GAG27708.1"/>
    </source>
</evidence>
<feature type="transmembrane region" description="Helical" evidence="5">
    <location>
        <begin position="92"/>
        <end position="116"/>
    </location>
</feature>
<feature type="domain" description="ABC-2 type transporter transmembrane" evidence="6">
    <location>
        <begin position="15"/>
        <end position="174"/>
    </location>
</feature>
<dbReference type="GO" id="GO:0016020">
    <property type="term" value="C:membrane"/>
    <property type="evidence" value="ECO:0007669"/>
    <property type="project" value="UniProtKB-SubCell"/>
</dbReference>
<name>X0WT70_9ZZZZ</name>
<feature type="non-terminal residue" evidence="7">
    <location>
        <position position="1"/>
    </location>
</feature>
<reference evidence="7" key="1">
    <citation type="journal article" date="2014" name="Front. Microbiol.">
        <title>High frequency of phylogenetically diverse reductive dehalogenase-homologous genes in deep subseafloor sedimentary metagenomes.</title>
        <authorList>
            <person name="Kawai M."/>
            <person name="Futagami T."/>
            <person name="Toyoda A."/>
            <person name="Takaki Y."/>
            <person name="Nishi S."/>
            <person name="Hori S."/>
            <person name="Arai W."/>
            <person name="Tsubouchi T."/>
            <person name="Morono Y."/>
            <person name="Uchiyama I."/>
            <person name="Ito T."/>
            <person name="Fujiyama A."/>
            <person name="Inagaki F."/>
            <person name="Takami H."/>
        </authorList>
    </citation>
    <scope>NUCLEOTIDE SEQUENCE</scope>
    <source>
        <strain evidence="7">Expedition CK06-06</strain>
    </source>
</reference>
<dbReference type="Pfam" id="PF01061">
    <property type="entry name" value="ABC2_membrane"/>
    <property type="match status" value="1"/>
</dbReference>
<sequence length="215" mass="23328">WNSPFASGARSEFDLYVPGMLIISIVMLVFIVSMTITYEVEAGTLRRLQLTRMTAFDLLTGISLSTLLLGIIALLLTFLFAIALGFESQGPIWAAMLIGSITAIAVVGVGLIVAAFSKTVSQAFIIANFPLIFFMFFSGAVYPLPRIHLFEVAGRVINLYDVIPPTHAVVALNKILTLGAGLGDVLYEIVSLAALSALYFAIGIWVFHKRHMRSA</sequence>
<dbReference type="GO" id="GO:0140359">
    <property type="term" value="F:ABC-type transporter activity"/>
    <property type="evidence" value="ECO:0007669"/>
    <property type="project" value="InterPro"/>
</dbReference>
<keyword evidence="3 5" id="KW-1133">Transmembrane helix</keyword>
<comment type="caution">
    <text evidence="7">The sequence shown here is derived from an EMBL/GenBank/DDBJ whole genome shotgun (WGS) entry which is preliminary data.</text>
</comment>
<organism evidence="7">
    <name type="scientific">marine sediment metagenome</name>
    <dbReference type="NCBI Taxonomy" id="412755"/>
    <lineage>
        <taxon>unclassified sequences</taxon>
        <taxon>metagenomes</taxon>
        <taxon>ecological metagenomes</taxon>
    </lineage>
</organism>
<gene>
    <name evidence="7" type="ORF">S01H1_52155</name>
</gene>
<comment type="subcellular location">
    <subcellularLocation>
        <location evidence="1">Membrane</location>
        <topology evidence="1">Multi-pass membrane protein</topology>
    </subcellularLocation>
</comment>
<proteinExistence type="predicted"/>
<dbReference type="EMBL" id="BARS01033702">
    <property type="protein sequence ID" value="GAG27708.1"/>
    <property type="molecule type" value="Genomic_DNA"/>
</dbReference>
<evidence type="ECO:0000256" key="5">
    <source>
        <dbReference type="SAM" id="Phobius"/>
    </source>
</evidence>
<feature type="transmembrane region" description="Helical" evidence="5">
    <location>
        <begin position="123"/>
        <end position="142"/>
    </location>
</feature>
<protein>
    <recommendedName>
        <fullName evidence="6">ABC-2 type transporter transmembrane domain-containing protein</fullName>
    </recommendedName>
</protein>
<keyword evidence="4 5" id="KW-0472">Membrane</keyword>
<evidence type="ECO:0000256" key="4">
    <source>
        <dbReference type="ARBA" id="ARBA00023136"/>
    </source>
</evidence>
<feature type="transmembrane region" description="Helical" evidence="5">
    <location>
        <begin position="58"/>
        <end position="86"/>
    </location>
</feature>
<evidence type="ECO:0000259" key="6">
    <source>
        <dbReference type="Pfam" id="PF01061"/>
    </source>
</evidence>
<evidence type="ECO:0000256" key="1">
    <source>
        <dbReference type="ARBA" id="ARBA00004141"/>
    </source>
</evidence>
<dbReference type="PANTHER" id="PTHR43229">
    <property type="entry name" value="NODULATION PROTEIN J"/>
    <property type="match status" value="1"/>
</dbReference>
<evidence type="ECO:0000256" key="3">
    <source>
        <dbReference type="ARBA" id="ARBA00022989"/>
    </source>
</evidence>
<feature type="transmembrane region" description="Helical" evidence="5">
    <location>
        <begin position="15"/>
        <end position="38"/>
    </location>
</feature>
<dbReference type="InterPro" id="IPR051784">
    <property type="entry name" value="Nod_factor_ABC_transporter"/>
</dbReference>
<accession>X0WT70</accession>
<keyword evidence="2 5" id="KW-0812">Transmembrane</keyword>
<dbReference type="InterPro" id="IPR013525">
    <property type="entry name" value="ABC2_TM"/>
</dbReference>
<dbReference type="PANTHER" id="PTHR43229:SF2">
    <property type="entry name" value="NODULATION PROTEIN J"/>
    <property type="match status" value="1"/>
</dbReference>